<gene>
    <name evidence="3" type="ORF">DCF17_14520</name>
</gene>
<sequence length="295" mass="32902">MTADTYLASGAIAYPDTDGQPMTESDPTRDYLIYAVDVLRQYFQSRDQVYVSGNLFIYYREGEPGAVVSPDVFVIFGVSKRQRRSYKTWQEGNKLPAFILEITSRSTRRQDETDKPALYAQLGVQEYFQYDPTADYLSPQLKGRRRRDGEYRPIEPHSVAESSLALRSEVLGLDLRLVAPSPEATTTPPRLAAVAQALRFFDPQTGEKLLNYAEAQQARRQVEQALGDAEQARQQAEFALGAAEQARQQAEQALGEVEQAQLNAAARLLQRGLLPEEVADILDIPLDALLSLGQG</sequence>
<dbReference type="EMBL" id="QBMN01000102">
    <property type="protein sequence ID" value="PZO38569.1"/>
    <property type="molecule type" value="Genomic_DNA"/>
</dbReference>
<evidence type="ECO:0000256" key="1">
    <source>
        <dbReference type="SAM" id="Coils"/>
    </source>
</evidence>
<dbReference type="CDD" id="cd06260">
    <property type="entry name" value="DUF820-like"/>
    <property type="match status" value="1"/>
</dbReference>
<dbReference type="AlphaFoldDB" id="A0A2W4W9C2"/>
<dbReference type="Proteomes" id="UP000249081">
    <property type="component" value="Unassembled WGS sequence"/>
</dbReference>
<protein>
    <recommendedName>
        <fullName evidence="2">Putative restriction endonuclease domain-containing protein</fullName>
    </recommendedName>
</protein>
<dbReference type="InterPro" id="IPR008538">
    <property type="entry name" value="Uma2"/>
</dbReference>
<dbReference type="PANTHER" id="PTHR33352:SF3">
    <property type="entry name" value="SLR1612 PROTEIN"/>
    <property type="match status" value="1"/>
</dbReference>
<evidence type="ECO:0000313" key="4">
    <source>
        <dbReference type="Proteomes" id="UP000249081"/>
    </source>
</evidence>
<reference evidence="3 4" key="2">
    <citation type="submission" date="2018-06" db="EMBL/GenBank/DDBJ databases">
        <title>Metagenomic assembly of (sub)arctic Cyanobacteria and their associated microbiome from non-axenic cultures.</title>
        <authorList>
            <person name="Baurain D."/>
        </authorList>
    </citation>
    <scope>NUCLEOTIDE SEQUENCE [LARGE SCALE GENOMIC DNA]</scope>
    <source>
        <strain evidence="3">ULC041bin1</strain>
    </source>
</reference>
<dbReference type="SUPFAM" id="SSF57997">
    <property type="entry name" value="Tropomyosin"/>
    <property type="match status" value="1"/>
</dbReference>
<dbReference type="Gene3D" id="3.90.1570.10">
    <property type="entry name" value="tt1808, chain A"/>
    <property type="match status" value="1"/>
</dbReference>
<accession>A0A2W4W9C2</accession>
<dbReference type="InterPro" id="IPR012296">
    <property type="entry name" value="Nuclease_put_TT1808"/>
</dbReference>
<dbReference type="PANTHER" id="PTHR33352">
    <property type="entry name" value="SLR1095 PROTEIN"/>
    <property type="match status" value="1"/>
</dbReference>
<comment type="caution">
    <text evidence="3">The sequence shown here is derived from an EMBL/GenBank/DDBJ whole genome shotgun (WGS) entry which is preliminary data.</text>
</comment>
<feature type="domain" description="Putative restriction endonuclease" evidence="2">
    <location>
        <begin position="32"/>
        <end position="158"/>
    </location>
</feature>
<dbReference type="SUPFAM" id="SSF52980">
    <property type="entry name" value="Restriction endonuclease-like"/>
    <property type="match status" value="1"/>
</dbReference>
<feature type="coiled-coil region" evidence="1">
    <location>
        <begin position="212"/>
        <end position="263"/>
    </location>
</feature>
<evidence type="ECO:0000259" key="2">
    <source>
        <dbReference type="Pfam" id="PF05685"/>
    </source>
</evidence>
<organism evidence="3 4">
    <name type="scientific">Shackletoniella antarctica</name>
    <dbReference type="NCBI Taxonomy" id="268115"/>
    <lineage>
        <taxon>Bacteria</taxon>
        <taxon>Bacillati</taxon>
        <taxon>Cyanobacteriota</taxon>
        <taxon>Cyanophyceae</taxon>
        <taxon>Oculatellales</taxon>
        <taxon>Oculatellaceae</taxon>
        <taxon>Shackletoniella</taxon>
    </lineage>
</organism>
<dbReference type="Pfam" id="PF05685">
    <property type="entry name" value="Uma2"/>
    <property type="match status" value="1"/>
</dbReference>
<reference evidence="4" key="1">
    <citation type="submission" date="2018-04" db="EMBL/GenBank/DDBJ databases">
        <authorList>
            <person name="Cornet L."/>
        </authorList>
    </citation>
    <scope>NUCLEOTIDE SEQUENCE [LARGE SCALE GENOMIC DNA]</scope>
</reference>
<keyword evidence="1" id="KW-0175">Coiled coil</keyword>
<evidence type="ECO:0000313" key="3">
    <source>
        <dbReference type="EMBL" id="PZO38569.1"/>
    </source>
</evidence>
<dbReference type="InterPro" id="IPR011335">
    <property type="entry name" value="Restrct_endonuc-II-like"/>
</dbReference>
<proteinExistence type="predicted"/>
<name>A0A2W4W9C2_9CYAN</name>